<dbReference type="EMBL" id="AGNL01009681">
    <property type="protein sequence ID" value="EJK69707.1"/>
    <property type="molecule type" value="Genomic_DNA"/>
</dbReference>
<dbReference type="GO" id="GO:0005737">
    <property type="term" value="C:cytoplasm"/>
    <property type="evidence" value="ECO:0007669"/>
    <property type="project" value="UniProtKB-ARBA"/>
</dbReference>
<keyword evidence="4 15" id="KW-0812">Transmembrane</keyword>
<evidence type="ECO:0000256" key="2">
    <source>
        <dbReference type="ARBA" id="ARBA00011738"/>
    </source>
</evidence>
<keyword evidence="5 15" id="KW-1133">Transmembrane helix</keyword>
<evidence type="ECO:0000313" key="17">
    <source>
        <dbReference type="EMBL" id="EJK69707.1"/>
    </source>
</evidence>
<dbReference type="Gene3D" id="1.20.1250.20">
    <property type="entry name" value="MFS general substrate transporter like domains"/>
    <property type="match status" value="1"/>
</dbReference>
<evidence type="ECO:0000256" key="13">
    <source>
        <dbReference type="ARBA" id="ARBA00044780"/>
    </source>
</evidence>
<keyword evidence="3" id="KW-0813">Transport</keyword>
<evidence type="ECO:0000256" key="5">
    <source>
        <dbReference type="ARBA" id="ARBA00022989"/>
    </source>
</evidence>
<evidence type="ECO:0000256" key="15">
    <source>
        <dbReference type="SAM" id="Phobius"/>
    </source>
</evidence>
<comment type="caution">
    <text evidence="17">The sequence shown here is derived from an EMBL/GenBank/DDBJ whole genome shotgun (WGS) entry which is preliminary data.</text>
</comment>
<dbReference type="Proteomes" id="UP000266841">
    <property type="component" value="Unassembled WGS sequence"/>
</dbReference>
<dbReference type="InterPro" id="IPR050814">
    <property type="entry name" value="Myo-inositol_Transporter"/>
</dbReference>
<evidence type="ECO:0000256" key="8">
    <source>
        <dbReference type="ARBA" id="ARBA00044648"/>
    </source>
</evidence>
<dbReference type="InterPro" id="IPR020846">
    <property type="entry name" value="MFS_dom"/>
</dbReference>
<protein>
    <recommendedName>
        <fullName evidence="13">Hexose transporter 1</fullName>
    </recommendedName>
</protein>
<dbReference type="InterPro" id="IPR005828">
    <property type="entry name" value="MFS_sugar_transport-like"/>
</dbReference>
<keyword evidence="6 15" id="KW-0472">Membrane</keyword>
<dbReference type="Pfam" id="PF00083">
    <property type="entry name" value="Sugar_tr"/>
    <property type="match status" value="1"/>
</dbReference>
<dbReference type="FunFam" id="1.20.1250.20:FF:000118">
    <property type="entry name" value="D-xylose-proton symporter-like 3, chloroplastic"/>
    <property type="match status" value="1"/>
</dbReference>
<feature type="transmembrane region" description="Helical" evidence="15">
    <location>
        <begin position="85"/>
        <end position="106"/>
    </location>
</feature>
<keyword evidence="18" id="KW-1185">Reference proteome</keyword>
<dbReference type="SUPFAM" id="SSF103473">
    <property type="entry name" value="MFS general substrate transporter"/>
    <property type="match status" value="1"/>
</dbReference>
<dbReference type="InterPro" id="IPR003663">
    <property type="entry name" value="Sugar/inositol_transpt"/>
</dbReference>
<evidence type="ECO:0000256" key="4">
    <source>
        <dbReference type="ARBA" id="ARBA00022692"/>
    </source>
</evidence>
<evidence type="ECO:0000256" key="11">
    <source>
        <dbReference type="ARBA" id="ARBA00044668"/>
    </source>
</evidence>
<feature type="transmembrane region" description="Helical" evidence="15">
    <location>
        <begin position="436"/>
        <end position="461"/>
    </location>
</feature>
<dbReference type="eggNOG" id="KOG0254">
    <property type="taxonomic scope" value="Eukaryota"/>
</dbReference>
<evidence type="ECO:0000256" key="10">
    <source>
        <dbReference type="ARBA" id="ARBA00044662"/>
    </source>
</evidence>
<dbReference type="GO" id="GO:0016020">
    <property type="term" value="C:membrane"/>
    <property type="evidence" value="ECO:0007669"/>
    <property type="project" value="UniProtKB-SubCell"/>
</dbReference>
<dbReference type="PROSITE" id="PS50850">
    <property type="entry name" value="MFS"/>
    <property type="match status" value="1"/>
</dbReference>
<feature type="domain" description="Major facilitator superfamily (MFS) profile" evidence="16">
    <location>
        <begin position="52"/>
        <end position="527"/>
    </location>
</feature>
<comment type="catalytic activity">
    <reaction evidence="7">
        <text>D-galactose(in) = D-galactose(out)</text>
        <dbReference type="Rhea" id="RHEA:34915"/>
        <dbReference type="ChEBI" id="CHEBI:4139"/>
    </reaction>
    <physiologicalReaction direction="right-to-left" evidence="7">
        <dbReference type="Rhea" id="RHEA:34917"/>
    </physiologicalReaction>
</comment>
<evidence type="ECO:0000256" key="12">
    <source>
        <dbReference type="ARBA" id="ARBA00044710"/>
    </source>
</evidence>
<evidence type="ECO:0000256" key="7">
    <source>
        <dbReference type="ARBA" id="ARBA00044637"/>
    </source>
</evidence>
<sequence>MSRLPRVDEQMNDVNGGASPGPREDFSTSSLATTKPRLKTGVKALSSTLLMAALYACLSGLLFGYQMGITGGALHSLQSSMDLSASQAESVSSFFFIGLMIASPFGGYACDRLGRRSSILYMDGLFLVASLVMGIAPTYETILAGRFVAGCASGISLVASVSYLTELASVDQHHAQYRGALVSSVEASVSLGFLVSYCAAYMLTVAIDFEEGWRLLFGLGTLVISVIQWAGMRSMPESPEWLAEQGFHDKAHAALRRITMHRSDEDSAISDQVTEIEAEFRGRSQESVPLEHGEVNFFLLDDCPGFAHFWRQAVIIAVLALAEQWCGHINVINYAPVIFAEIFYNYDEETAAEEGGAIASELLTTTVILGVVKFLITTFVLFEVDKLGRRFLLQAGAGIVTVSLLFLSLGFSIDLEETYTTPDGGVEYYHSKAQEALTLIGCTGVVAGFALSYGPITWLVTSELSPSSIRGRMLGFYTVLTHGAAALVSYTFLSGQEKHGEAYPFWLYFICSAVSFAFIVLAVPETGGLAGGDGDDANSLLDDSLFWSKDNPLIRCYRALFGCPCPVTCTRPHPSSEELRNTLDSCFEPVMPLRNSLPALT</sequence>
<comment type="catalytic activity">
    <reaction evidence="9">
        <text>D-xylose(out) = D-xylose(in)</text>
        <dbReference type="Rhea" id="RHEA:78427"/>
        <dbReference type="ChEBI" id="CHEBI:53455"/>
    </reaction>
    <physiologicalReaction direction="left-to-right" evidence="9">
        <dbReference type="Rhea" id="RHEA:78428"/>
    </physiologicalReaction>
</comment>
<comment type="catalytic activity">
    <reaction evidence="12">
        <text>D-fructose(out) = D-fructose(in)</text>
        <dbReference type="Rhea" id="RHEA:60372"/>
        <dbReference type="ChEBI" id="CHEBI:37721"/>
    </reaction>
    <physiologicalReaction direction="left-to-right" evidence="12">
        <dbReference type="Rhea" id="RHEA:60373"/>
    </physiologicalReaction>
</comment>
<comment type="subunit">
    <text evidence="2">Homodimer.</text>
</comment>
<proteinExistence type="predicted"/>
<feature type="transmembrane region" description="Helical" evidence="15">
    <location>
        <begin position="118"/>
        <end position="136"/>
    </location>
</feature>
<dbReference type="OMA" id="TQHFQRM"/>
<evidence type="ECO:0000256" key="3">
    <source>
        <dbReference type="ARBA" id="ARBA00022448"/>
    </source>
</evidence>
<accession>K0TH12</accession>
<dbReference type="PANTHER" id="PTHR48020:SF12">
    <property type="entry name" value="PROTON MYO-INOSITOL COTRANSPORTER"/>
    <property type="match status" value="1"/>
</dbReference>
<comment type="catalytic activity">
    <reaction evidence="11">
        <text>D-glucosamine(out) = D-glucosamine(in)</text>
        <dbReference type="Rhea" id="RHEA:78423"/>
        <dbReference type="ChEBI" id="CHEBI:58723"/>
    </reaction>
    <physiologicalReaction direction="left-to-right" evidence="11">
        <dbReference type="Rhea" id="RHEA:78424"/>
    </physiologicalReaction>
</comment>
<reference evidence="17 18" key="1">
    <citation type="journal article" date="2012" name="Genome Biol.">
        <title>Genome and low-iron response of an oceanic diatom adapted to chronic iron limitation.</title>
        <authorList>
            <person name="Lommer M."/>
            <person name="Specht M."/>
            <person name="Roy A.S."/>
            <person name="Kraemer L."/>
            <person name="Andreson R."/>
            <person name="Gutowska M.A."/>
            <person name="Wolf J."/>
            <person name="Bergner S.V."/>
            <person name="Schilhabel M.B."/>
            <person name="Klostermeier U.C."/>
            <person name="Beiko R.G."/>
            <person name="Rosenstiel P."/>
            <person name="Hippler M."/>
            <person name="Laroche J."/>
        </authorList>
    </citation>
    <scope>NUCLEOTIDE SEQUENCE [LARGE SCALE GENOMIC DNA]</scope>
    <source>
        <strain evidence="17 18">CCMP1005</strain>
    </source>
</reference>
<dbReference type="OrthoDB" id="6339427at2759"/>
<comment type="catalytic activity">
    <reaction evidence="8">
        <text>D-glucose(out) = D-glucose(in)</text>
        <dbReference type="Rhea" id="RHEA:60376"/>
        <dbReference type="ChEBI" id="CHEBI:4167"/>
    </reaction>
    <physiologicalReaction direction="left-to-right" evidence="8">
        <dbReference type="Rhea" id="RHEA:60377"/>
    </physiologicalReaction>
</comment>
<feature type="transmembrane region" description="Helical" evidence="15">
    <location>
        <begin position="185"/>
        <end position="207"/>
    </location>
</feature>
<evidence type="ECO:0000256" key="6">
    <source>
        <dbReference type="ARBA" id="ARBA00023136"/>
    </source>
</evidence>
<feature type="transmembrane region" description="Helical" evidence="15">
    <location>
        <begin position="142"/>
        <end position="164"/>
    </location>
</feature>
<feature type="transmembrane region" description="Helical" evidence="15">
    <location>
        <begin position="505"/>
        <end position="523"/>
    </location>
</feature>
<name>K0TH12_THAOC</name>
<feature type="region of interest" description="Disordered" evidence="14">
    <location>
        <begin position="1"/>
        <end position="30"/>
    </location>
</feature>
<feature type="transmembrane region" description="Helical" evidence="15">
    <location>
        <begin position="391"/>
        <end position="413"/>
    </location>
</feature>
<evidence type="ECO:0000256" key="14">
    <source>
        <dbReference type="SAM" id="MobiDB-lite"/>
    </source>
</evidence>
<dbReference type="PANTHER" id="PTHR48020">
    <property type="entry name" value="PROTON MYO-INOSITOL COTRANSPORTER"/>
    <property type="match status" value="1"/>
</dbReference>
<dbReference type="PRINTS" id="PR00171">
    <property type="entry name" value="SUGRTRNSPORT"/>
</dbReference>
<feature type="transmembrane region" description="Helical" evidence="15">
    <location>
        <begin position="44"/>
        <end position="65"/>
    </location>
</feature>
<feature type="transmembrane region" description="Helical" evidence="15">
    <location>
        <begin position="473"/>
        <end position="493"/>
    </location>
</feature>
<organism evidence="17 18">
    <name type="scientific">Thalassiosira oceanica</name>
    <name type="common">Marine diatom</name>
    <dbReference type="NCBI Taxonomy" id="159749"/>
    <lineage>
        <taxon>Eukaryota</taxon>
        <taxon>Sar</taxon>
        <taxon>Stramenopiles</taxon>
        <taxon>Ochrophyta</taxon>
        <taxon>Bacillariophyta</taxon>
        <taxon>Coscinodiscophyceae</taxon>
        <taxon>Thalassiosirophycidae</taxon>
        <taxon>Thalassiosirales</taxon>
        <taxon>Thalassiosiraceae</taxon>
        <taxon>Thalassiosira</taxon>
    </lineage>
</organism>
<evidence type="ECO:0000259" key="16">
    <source>
        <dbReference type="PROSITE" id="PS50850"/>
    </source>
</evidence>
<dbReference type="AlphaFoldDB" id="K0TH12"/>
<evidence type="ECO:0000256" key="1">
    <source>
        <dbReference type="ARBA" id="ARBA00004141"/>
    </source>
</evidence>
<dbReference type="GO" id="GO:0022857">
    <property type="term" value="F:transmembrane transporter activity"/>
    <property type="evidence" value="ECO:0007669"/>
    <property type="project" value="InterPro"/>
</dbReference>
<evidence type="ECO:0000313" key="18">
    <source>
        <dbReference type="Proteomes" id="UP000266841"/>
    </source>
</evidence>
<comment type="catalytic activity">
    <reaction evidence="10">
        <text>D-mannose(out) = D-mannose(in)</text>
        <dbReference type="Rhea" id="RHEA:78391"/>
        <dbReference type="ChEBI" id="CHEBI:4208"/>
    </reaction>
    <physiologicalReaction direction="left-to-right" evidence="10">
        <dbReference type="Rhea" id="RHEA:78392"/>
    </physiologicalReaction>
</comment>
<evidence type="ECO:0000256" key="9">
    <source>
        <dbReference type="ARBA" id="ARBA00044656"/>
    </source>
</evidence>
<comment type="subcellular location">
    <subcellularLocation>
        <location evidence="1">Membrane</location>
        <topology evidence="1">Multi-pass membrane protein</topology>
    </subcellularLocation>
</comment>
<gene>
    <name evidence="17" type="ORF">THAOC_09009</name>
</gene>
<dbReference type="InterPro" id="IPR036259">
    <property type="entry name" value="MFS_trans_sf"/>
</dbReference>